<feature type="binding site" evidence="3">
    <location>
        <begin position="32"/>
        <end position="39"/>
    </location>
    <ligand>
        <name>ATP</name>
        <dbReference type="ChEBI" id="CHEBI:30616"/>
    </ligand>
</feature>
<dbReference type="InterPro" id="IPR025501">
    <property type="entry name" value="MinD_FleN"/>
</dbReference>
<dbReference type="Gene3D" id="3.40.50.300">
    <property type="entry name" value="P-loop containing nucleotide triphosphate hydrolases"/>
    <property type="match status" value="1"/>
</dbReference>
<evidence type="ECO:0000256" key="1">
    <source>
        <dbReference type="ARBA" id="ARBA00022741"/>
    </source>
</evidence>
<dbReference type="RefSeq" id="WP_013623846.1">
    <property type="nucleotide sequence ID" value="NC_015172.1"/>
</dbReference>
<dbReference type="PANTHER" id="PTHR43384:SF4">
    <property type="entry name" value="CELLULOSE BIOSYNTHESIS PROTEIN BCSQ-RELATED"/>
    <property type="match status" value="1"/>
</dbReference>
<keyword evidence="2 3" id="KW-0067">ATP-binding</keyword>
<evidence type="ECO:0000313" key="6">
    <source>
        <dbReference type="Proteomes" id="UP000007488"/>
    </source>
</evidence>
<gene>
    <name evidence="5" type="ordered locus">Sgly_0612</name>
</gene>
<dbReference type="GO" id="GO:0051782">
    <property type="term" value="P:negative regulation of cell division"/>
    <property type="evidence" value="ECO:0007669"/>
    <property type="project" value="TreeGrafter"/>
</dbReference>
<dbReference type="InterPro" id="IPR050625">
    <property type="entry name" value="ParA/MinD_ATPase"/>
</dbReference>
<sequence>MNDQASTLRSMVSQRDAGTHNNMRVIAVGSGKGGVGKTSFVVNLAIALSELNYRVIVLDGDLGLANVDVVFGMTAKYSIRHLLSGEKRIEDILCPVKRGIKVLPGASGMFELANLDRGQLKNVLVNLGRLEKMADVLLIDTGAGLGHTVLNFLCASDEVIVITTPEPPAMADAYGLLKSLKGQQEQLNLKIVINRIHHESEAEICFEKLEHAAKKFLGLRVNLLGWIYDDPLMGKSIMEQYPLGLANPESLAYKYIQWIAGNVTGMDQRPPSSSGGIRKLIFSILKN</sequence>
<dbReference type="CDD" id="cd02038">
    <property type="entry name" value="FlhG-like"/>
    <property type="match status" value="1"/>
</dbReference>
<proteinExistence type="predicted"/>
<evidence type="ECO:0000259" key="4">
    <source>
        <dbReference type="Pfam" id="PF13614"/>
    </source>
</evidence>
<dbReference type="InterPro" id="IPR033875">
    <property type="entry name" value="FlhG"/>
</dbReference>
<feature type="domain" description="AAA" evidence="4">
    <location>
        <begin position="23"/>
        <end position="192"/>
    </location>
</feature>
<dbReference type="GO" id="GO:0005829">
    <property type="term" value="C:cytosol"/>
    <property type="evidence" value="ECO:0007669"/>
    <property type="project" value="TreeGrafter"/>
</dbReference>
<reference evidence="5 6" key="1">
    <citation type="journal article" date="2011" name="Stand. Genomic Sci.">
        <title>Complete genome sequence of Syntrophobotulus glycolicus type strain (FlGlyR).</title>
        <authorList>
            <person name="Han C."/>
            <person name="Mwirichia R."/>
            <person name="Chertkov O."/>
            <person name="Held B."/>
            <person name="Lapidus A."/>
            <person name="Nolan M."/>
            <person name="Lucas S."/>
            <person name="Hammon N."/>
            <person name="Deshpande S."/>
            <person name="Cheng J.F."/>
            <person name="Tapia R."/>
            <person name="Goodwin L."/>
            <person name="Pitluck S."/>
            <person name="Huntemann M."/>
            <person name="Liolios K."/>
            <person name="Ivanova N."/>
            <person name="Pagani I."/>
            <person name="Mavromatis K."/>
            <person name="Ovchinikova G."/>
            <person name="Pati A."/>
            <person name="Chen A."/>
            <person name="Palaniappan K."/>
            <person name="Land M."/>
            <person name="Hauser L."/>
            <person name="Brambilla E.M."/>
            <person name="Rohde M."/>
            <person name="Spring S."/>
            <person name="Sikorski J."/>
            <person name="Goker M."/>
            <person name="Woyke T."/>
            <person name="Bristow J."/>
            <person name="Eisen J.A."/>
            <person name="Markowitz V."/>
            <person name="Hugenholtz P."/>
            <person name="Kyrpides N.C."/>
            <person name="Klenk H.P."/>
            <person name="Detter J.C."/>
        </authorList>
    </citation>
    <scope>NUCLEOTIDE SEQUENCE [LARGE SCALE GENOMIC DNA]</scope>
    <source>
        <strain evidence="6">DSM 8271 / FlGlyR</strain>
    </source>
</reference>
<dbReference type="PIRSF" id="PIRSF003092">
    <property type="entry name" value="MinD"/>
    <property type="match status" value="1"/>
</dbReference>
<protein>
    <recommendedName>
        <fullName evidence="4">AAA domain-containing protein</fullName>
    </recommendedName>
</protein>
<dbReference type="GO" id="GO:0005524">
    <property type="term" value="F:ATP binding"/>
    <property type="evidence" value="ECO:0007669"/>
    <property type="project" value="UniProtKB-KW"/>
</dbReference>
<keyword evidence="1 3" id="KW-0547">Nucleotide-binding</keyword>
<evidence type="ECO:0000256" key="3">
    <source>
        <dbReference type="PIRSR" id="PIRSR003092-1"/>
    </source>
</evidence>
<dbReference type="InterPro" id="IPR027417">
    <property type="entry name" value="P-loop_NTPase"/>
</dbReference>
<dbReference type="KEGG" id="sgy:Sgly_0612"/>
<dbReference type="HOGENOM" id="CLU_037612_0_0_9"/>
<dbReference type="PANTHER" id="PTHR43384">
    <property type="entry name" value="SEPTUM SITE-DETERMINING PROTEIN MIND HOMOLOG, CHLOROPLASTIC-RELATED"/>
    <property type="match status" value="1"/>
</dbReference>
<evidence type="ECO:0000256" key="2">
    <source>
        <dbReference type="ARBA" id="ARBA00022840"/>
    </source>
</evidence>
<dbReference type="SUPFAM" id="SSF52540">
    <property type="entry name" value="P-loop containing nucleoside triphosphate hydrolases"/>
    <property type="match status" value="1"/>
</dbReference>
<evidence type="ECO:0000313" key="5">
    <source>
        <dbReference type="EMBL" id="ADY54975.1"/>
    </source>
</evidence>
<dbReference type="Pfam" id="PF13614">
    <property type="entry name" value="AAA_31"/>
    <property type="match status" value="1"/>
</dbReference>
<dbReference type="EMBL" id="CP002547">
    <property type="protein sequence ID" value="ADY54975.1"/>
    <property type="molecule type" value="Genomic_DNA"/>
</dbReference>
<dbReference type="InterPro" id="IPR025669">
    <property type="entry name" value="AAA_dom"/>
</dbReference>
<dbReference type="GO" id="GO:0016887">
    <property type="term" value="F:ATP hydrolysis activity"/>
    <property type="evidence" value="ECO:0007669"/>
    <property type="project" value="TreeGrafter"/>
</dbReference>
<accession>F0SZW4</accession>
<dbReference type="AlphaFoldDB" id="F0SZW4"/>
<dbReference type="Proteomes" id="UP000007488">
    <property type="component" value="Chromosome"/>
</dbReference>
<reference evidence="6" key="2">
    <citation type="submission" date="2011-02" db="EMBL/GenBank/DDBJ databases">
        <title>The complete genome of Syntrophobotulus glycolicus DSM 8271.</title>
        <authorList>
            <person name="Lucas S."/>
            <person name="Copeland A."/>
            <person name="Lapidus A."/>
            <person name="Bruce D."/>
            <person name="Goodwin L."/>
            <person name="Pitluck S."/>
            <person name="Kyrpides N."/>
            <person name="Mavromatis K."/>
            <person name="Pagani I."/>
            <person name="Ivanova N."/>
            <person name="Mikhailova N."/>
            <person name="Chertkov O."/>
            <person name="Held B."/>
            <person name="Detter J.C."/>
            <person name="Tapia R."/>
            <person name="Han C."/>
            <person name="Land M."/>
            <person name="Hauser L."/>
            <person name="Markowitz V."/>
            <person name="Cheng J.-F."/>
            <person name="Hugenholtz P."/>
            <person name="Woyke T."/>
            <person name="Wu D."/>
            <person name="Spring S."/>
            <person name="Schroeder M."/>
            <person name="Brambilla E."/>
            <person name="Klenk H.-P."/>
            <person name="Eisen J.A."/>
        </authorList>
    </citation>
    <scope>NUCLEOTIDE SEQUENCE [LARGE SCALE GENOMIC DNA]</scope>
    <source>
        <strain evidence="6">DSM 8271 / FlGlyR</strain>
    </source>
</reference>
<name>F0SZW4_SYNGF</name>
<keyword evidence="6" id="KW-1185">Reference proteome</keyword>
<dbReference type="STRING" id="645991.Sgly_0612"/>
<dbReference type="OrthoDB" id="9816297at2"/>
<dbReference type="GO" id="GO:0009898">
    <property type="term" value="C:cytoplasmic side of plasma membrane"/>
    <property type="evidence" value="ECO:0007669"/>
    <property type="project" value="TreeGrafter"/>
</dbReference>
<dbReference type="eggNOG" id="COG0455">
    <property type="taxonomic scope" value="Bacteria"/>
</dbReference>
<organism evidence="5 6">
    <name type="scientific">Syntrophobotulus glycolicus (strain DSM 8271 / FlGlyR)</name>
    <dbReference type="NCBI Taxonomy" id="645991"/>
    <lineage>
        <taxon>Bacteria</taxon>
        <taxon>Bacillati</taxon>
        <taxon>Bacillota</taxon>
        <taxon>Clostridia</taxon>
        <taxon>Eubacteriales</taxon>
        <taxon>Desulfitobacteriaceae</taxon>
        <taxon>Syntrophobotulus</taxon>
    </lineage>
</organism>